<dbReference type="Proteomes" id="UP000002183">
    <property type="component" value="Segment"/>
</dbReference>
<evidence type="ECO:0000313" key="2">
    <source>
        <dbReference type="EMBL" id="ACI12442.1"/>
    </source>
</evidence>
<organism evidence="2 3">
    <name type="scientific">Mycobacterium phage Konstantine</name>
    <dbReference type="NCBI Taxonomy" id="563121"/>
    <lineage>
        <taxon>Viruses</taxon>
        <taxon>Duplodnaviria</taxon>
        <taxon>Heunggongvirae</taxon>
        <taxon>Uroviricota</taxon>
        <taxon>Caudoviricetes</taxon>
        <taxon>Konstantinevirus</taxon>
        <taxon>Konstantinevirus konstantine</taxon>
    </lineage>
</organism>
<protein>
    <submittedName>
        <fullName evidence="2">Uncharacterized protein</fullName>
    </submittedName>
</protein>
<proteinExistence type="predicted"/>
<feature type="region of interest" description="Disordered" evidence="1">
    <location>
        <begin position="1"/>
        <end position="40"/>
    </location>
</feature>
<dbReference type="EMBL" id="FJ174691">
    <property type="protein sequence ID" value="ACI12442.1"/>
    <property type="molecule type" value="Genomic_DNA"/>
</dbReference>
<dbReference type="RefSeq" id="YP_002242083.1">
    <property type="nucleotide sequence ID" value="NC_011292.1"/>
</dbReference>
<accession>B5U4Z6</accession>
<name>B5U4Z6_9CAUD</name>
<reference evidence="2 3" key="1">
    <citation type="submission" date="2008-09" db="EMBL/GenBank/DDBJ databases">
        <authorList>
            <person name="Tantoco A.T."/>
            <person name="Edgar R.H."/>
            <person name="Ko C."/>
            <person name="Chambers R.A."/>
            <person name="Jacobs-Sera D."/>
            <person name="Hendrix R.W."/>
            <person name="Hatfull G.F."/>
        </authorList>
    </citation>
    <scope>NUCLEOTIDE SEQUENCE [LARGE SCALE GENOMIC DNA]</scope>
</reference>
<dbReference type="GeneID" id="6940728"/>
<keyword evidence="3" id="KW-1185">Reference proteome</keyword>
<sequence length="108" mass="11751">MAQRPAGSPSTAELVENTPDDRDVAERAPAPNTSGKRVRAIPTHGGTAVKVSRRDFESLGVKGQSDVEWNFRKDKFTVAVGSEKGQISEEAAKVLTAHEPTRFEFITQ</sequence>
<gene>
    <name evidence="2" type="primary">26</name>
    <name evidence="2" type="ORF">KONSTANTINE_26</name>
</gene>
<dbReference type="KEGG" id="vg:6940728"/>
<evidence type="ECO:0000256" key="1">
    <source>
        <dbReference type="SAM" id="MobiDB-lite"/>
    </source>
</evidence>
<evidence type="ECO:0000313" key="3">
    <source>
        <dbReference type="Proteomes" id="UP000002183"/>
    </source>
</evidence>